<dbReference type="Pfam" id="PF08305">
    <property type="entry name" value="NPCBM"/>
    <property type="match status" value="1"/>
</dbReference>
<dbReference type="AlphaFoldDB" id="A0A1Y5YBZ6"/>
<evidence type="ECO:0000259" key="3">
    <source>
        <dbReference type="Pfam" id="PF08305"/>
    </source>
</evidence>
<protein>
    <submittedName>
        <fullName evidence="4">NPCBM/NEW2 domain-containing protein</fullName>
    </submittedName>
</protein>
<feature type="domain" description="Glycosyl hydrolase family 98 putative carbohydrate-binding module" evidence="3">
    <location>
        <begin position="141"/>
        <end position="205"/>
    </location>
</feature>
<evidence type="ECO:0000256" key="2">
    <source>
        <dbReference type="SAM" id="Phobius"/>
    </source>
</evidence>
<evidence type="ECO:0000256" key="1">
    <source>
        <dbReference type="SAM" id="MobiDB-lite"/>
    </source>
</evidence>
<dbReference type="RefSeq" id="WP_084434914.1">
    <property type="nucleotide sequence ID" value="NZ_FWXV01000023.1"/>
</dbReference>
<name>A0A1Y5YBZ6_KIBAR</name>
<dbReference type="EMBL" id="FWXV01000023">
    <property type="protein sequence ID" value="SMD27370.1"/>
    <property type="molecule type" value="Genomic_DNA"/>
</dbReference>
<feature type="compositionally biased region" description="Pro residues" evidence="1">
    <location>
        <begin position="66"/>
        <end position="79"/>
    </location>
</feature>
<evidence type="ECO:0000313" key="4">
    <source>
        <dbReference type="EMBL" id="SMD27370.1"/>
    </source>
</evidence>
<dbReference type="InterPro" id="IPR013222">
    <property type="entry name" value="Glyco_hyd_98_carb-bd"/>
</dbReference>
<dbReference type="OrthoDB" id="3365840at2"/>
<keyword evidence="5" id="KW-1185">Reference proteome</keyword>
<dbReference type="SUPFAM" id="SSF49785">
    <property type="entry name" value="Galactose-binding domain-like"/>
    <property type="match status" value="1"/>
</dbReference>
<dbReference type="InterPro" id="IPR038637">
    <property type="entry name" value="NPCBM_sf"/>
</dbReference>
<sequence length="244" mass="25341">MAGQGGRRRLWRERLGVTADVLQILGWLGLPGLLVIGGFLLGTSSEDASPPSQPTPTTPTVTIPSTQPPSPNTPAPPAPSVSTTTAEPTTERAPESVLLADLPRVNGNNDIDIDVTDVQINGLSYPNSLHYNCSLYCDGTSPATYGVVLGRKYTRLQATVGVVDSGPNNPVRFEIDLDGKVHTYTAQLGKPADVNLDVTGALQAKVRIYAPAPLKSPLAAGVDAAGGKSSVLPNAALGHPVLLP</sequence>
<dbReference type="Proteomes" id="UP000192674">
    <property type="component" value="Unassembled WGS sequence"/>
</dbReference>
<gene>
    <name evidence="4" type="ORF">SAMN05661093_10973</name>
</gene>
<accession>A0A1Y5YBZ6</accession>
<keyword evidence="2" id="KW-1133">Transmembrane helix</keyword>
<proteinExistence type="predicted"/>
<feature type="region of interest" description="Disordered" evidence="1">
    <location>
        <begin position="46"/>
        <end position="99"/>
    </location>
</feature>
<feature type="transmembrane region" description="Helical" evidence="2">
    <location>
        <begin position="21"/>
        <end position="42"/>
    </location>
</feature>
<dbReference type="InterPro" id="IPR008979">
    <property type="entry name" value="Galactose-bd-like_sf"/>
</dbReference>
<organism evidence="4 5">
    <name type="scientific">Kibdelosporangium aridum</name>
    <dbReference type="NCBI Taxonomy" id="2030"/>
    <lineage>
        <taxon>Bacteria</taxon>
        <taxon>Bacillati</taxon>
        <taxon>Actinomycetota</taxon>
        <taxon>Actinomycetes</taxon>
        <taxon>Pseudonocardiales</taxon>
        <taxon>Pseudonocardiaceae</taxon>
        <taxon>Kibdelosporangium</taxon>
    </lineage>
</organism>
<reference evidence="4 5" key="1">
    <citation type="submission" date="2017-04" db="EMBL/GenBank/DDBJ databases">
        <authorList>
            <person name="Afonso C.L."/>
            <person name="Miller P.J."/>
            <person name="Scott M.A."/>
            <person name="Spackman E."/>
            <person name="Goraichik I."/>
            <person name="Dimitrov K.M."/>
            <person name="Suarez D.L."/>
            <person name="Swayne D.E."/>
        </authorList>
    </citation>
    <scope>NUCLEOTIDE SEQUENCE [LARGE SCALE GENOMIC DNA]</scope>
    <source>
        <strain evidence="4 5">DSM 43828</strain>
    </source>
</reference>
<dbReference type="Gene3D" id="2.60.120.1060">
    <property type="entry name" value="NPCBM/NEW2 domain"/>
    <property type="match status" value="1"/>
</dbReference>
<keyword evidence="2" id="KW-0812">Transmembrane</keyword>
<evidence type="ECO:0000313" key="5">
    <source>
        <dbReference type="Proteomes" id="UP000192674"/>
    </source>
</evidence>
<keyword evidence="2" id="KW-0472">Membrane</keyword>